<evidence type="ECO:0000313" key="2">
    <source>
        <dbReference type="EMBL" id="CAB4751761.1"/>
    </source>
</evidence>
<evidence type="ECO:0000313" key="4">
    <source>
        <dbReference type="EMBL" id="CAB4849616.1"/>
    </source>
</evidence>
<evidence type="ECO:0000313" key="1">
    <source>
        <dbReference type="EMBL" id="CAB4365075.1"/>
    </source>
</evidence>
<dbReference type="EMBL" id="CAESGF010000023">
    <property type="protein sequence ID" value="CAB4365075.1"/>
    <property type="molecule type" value="Genomic_DNA"/>
</dbReference>
<dbReference type="AlphaFoldDB" id="A0A6J7MLD7"/>
<dbReference type="EMBL" id="CAFAAV010000089">
    <property type="protein sequence ID" value="CAB4819750.1"/>
    <property type="molecule type" value="Genomic_DNA"/>
</dbReference>
<dbReference type="EMBL" id="CAFBIY010000040">
    <property type="protein sequence ID" value="CAB4849616.1"/>
    <property type="molecule type" value="Genomic_DNA"/>
</dbReference>
<organism evidence="6">
    <name type="scientific">freshwater metagenome</name>
    <dbReference type="NCBI Taxonomy" id="449393"/>
    <lineage>
        <taxon>unclassified sequences</taxon>
        <taxon>metagenomes</taxon>
        <taxon>ecological metagenomes</taxon>
    </lineage>
</organism>
<dbReference type="EMBL" id="CAEZYF010000052">
    <property type="protein sequence ID" value="CAB4751761.1"/>
    <property type="molecule type" value="Genomic_DNA"/>
</dbReference>
<accession>A0A6J7MLD7</accession>
<dbReference type="EMBL" id="CAFBMT010000052">
    <property type="protein sequence ID" value="CAB4961192.1"/>
    <property type="molecule type" value="Genomic_DNA"/>
</dbReference>
<reference evidence="6" key="1">
    <citation type="submission" date="2020-05" db="EMBL/GenBank/DDBJ databases">
        <authorList>
            <person name="Chiriac C."/>
            <person name="Salcher M."/>
            <person name="Ghai R."/>
            <person name="Kavagutti S V."/>
        </authorList>
    </citation>
    <scope>NUCLEOTIDE SEQUENCE</scope>
</reference>
<name>A0A6J7MLD7_9ZZZZ</name>
<protein>
    <submittedName>
        <fullName evidence="6">Unannotated protein</fullName>
    </submittedName>
</protein>
<proteinExistence type="predicted"/>
<dbReference type="EMBL" id="CAFBOL010000012">
    <property type="protein sequence ID" value="CAB4980032.1"/>
    <property type="molecule type" value="Genomic_DNA"/>
</dbReference>
<evidence type="ECO:0000313" key="6">
    <source>
        <dbReference type="EMBL" id="CAB4980032.1"/>
    </source>
</evidence>
<evidence type="ECO:0000313" key="3">
    <source>
        <dbReference type="EMBL" id="CAB4819750.1"/>
    </source>
</evidence>
<sequence length="44" mass="4646">MHRVAVRLTMFALVLASAFGVAYAIGDATGSDQPPVTTHDMVMP</sequence>
<evidence type="ECO:0000313" key="5">
    <source>
        <dbReference type="EMBL" id="CAB4961192.1"/>
    </source>
</evidence>
<gene>
    <name evidence="2" type="ORF">UFOPK2656_03583</name>
    <name evidence="3" type="ORF">UFOPK3099_01318</name>
    <name evidence="4" type="ORF">UFOPK3267_00959</name>
    <name evidence="5" type="ORF">UFOPK3651_03527</name>
    <name evidence="6" type="ORF">UFOPK3931_00745</name>
    <name evidence="1" type="ORF">UFOPK4189_02831</name>
</gene>